<name>A0A9N9RTN0_9DIPT</name>
<evidence type="ECO:0000313" key="7">
    <source>
        <dbReference type="EMBL" id="CAG9803027.1"/>
    </source>
</evidence>
<proteinExistence type="predicted"/>
<evidence type="ECO:0000256" key="5">
    <source>
        <dbReference type="SAM" id="MobiDB-lite"/>
    </source>
</evidence>
<feature type="transmembrane region" description="Helical" evidence="6">
    <location>
        <begin position="12"/>
        <end position="30"/>
    </location>
</feature>
<dbReference type="SMART" id="SM00805">
    <property type="entry name" value="AGTRAP"/>
    <property type="match status" value="1"/>
</dbReference>
<dbReference type="InterPro" id="IPR009436">
    <property type="entry name" value="AGTRAP"/>
</dbReference>
<keyword evidence="2 6" id="KW-0812">Transmembrane</keyword>
<evidence type="ECO:0000256" key="4">
    <source>
        <dbReference type="ARBA" id="ARBA00023136"/>
    </source>
</evidence>
<dbReference type="GO" id="GO:0005886">
    <property type="term" value="C:plasma membrane"/>
    <property type="evidence" value="ECO:0007669"/>
    <property type="project" value="TreeGrafter"/>
</dbReference>
<protein>
    <submittedName>
        <fullName evidence="7">Uncharacterized protein</fullName>
    </submittedName>
</protein>
<accession>A0A9N9RTN0</accession>
<feature type="compositionally biased region" description="Polar residues" evidence="5">
    <location>
        <begin position="151"/>
        <end position="163"/>
    </location>
</feature>
<reference evidence="7" key="2">
    <citation type="submission" date="2022-10" db="EMBL/GenBank/DDBJ databases">
        <authorList>
            <consortium name="ENA_rothamsted_submissions"/>
            <consortium name="culmorum"/>
            <person name="King R."/>
        </authorList>
    </citation>
    <scope>NUCLEOTIDE SEQUENCE</scope>
</reference>
<dbReference type="EMBL" id="OU895878">
    <property type="protein sequence ID" value="CAG9803027.1"/>
    <property type="molecule type" value="Genomic_DNA"/>
</dbReference>
<evidence type="ECO:0000256" key="1">
    <source>
        <dbReference type="ARBA" id="ARBA00004141"/>
    </source>
</evidence>
<keyword evidence="8" id="KW-1185">Reference proteome</keyword>
<dbReference type="Proteomes" id="UP001153620">
    <property type="component" value="Chromosome 2"/>
</dbReference>
<keyword evidence="4 6" id="KW-0472">Membrane</keyword>
<organism evidence="7 8">
    <name type="scientific">Chironomus riparius</name>
    <dbReference type="NCBI Taxonomy" id="315576"/>
    <lineage>
        <taxon>Eukaryota</taxon>
        <taxon>Metazoa</taxon>
        <taxon>Ecdysozoa</taxon>
        <taxon>Arthropoda</taxon>
        <taxon>Hexapoda</taxon>
        <taxon>Insecta</taxon>
        <taxon>Pterygota</taxon>
        <taxon>Neoptera</taxon>
        <taxon>Endopterygota</taxon>
        <taxon>Diptera</taxon>
        <taxon>Nematocera</taxon>
        <taxon>Chironomoidea</taxon>
        <taxon>Chironomidae</taxon>
        <taxon>Chironominae</taxon>
        <taxon>Chironomus</taxon>
    </lineage>
</organism>
<gene>
    <name evidence="7" type="ORF">CHIRRI_LOCUS5929</name>
</gene>
<keyword evidence="3 6" id="KW-1133">Transmembrane helix</keyword>
<evidence type="ECO:0000256" key="2">
    <source>
        <dbReference type="ARBA" id="ARBA00022692"/>
    </source>
</evidence>
<evidence type="ECO:0000256" key="6">
    <source>
        <dbReference type="SAM" id="Phobius"/>
    </source>
</evidence>
<dbReference type="Pfam" id="PF06396">
    <property type="entry name" value="AGTRAP"/>
    <property type="match status" value="1"/>
</dbReference>
<dbReference type="GO" id="GO:0038166">
    <property type="term" value="P:angiotensin-activated signaling pathway"/>
    <property type="evidence" value="ECO:0007669"/>
    <property type="project" value="InterPro"/>
</dbReference>
<feature type="region of interest" description="Disordered" evidence="5">
    <location>
        <begin position="134"/>
        <end position="163"/>
    </location>
</feature>
<dbReference type="OrthoDB" id="8191171at2759"/>
<sequence>MDVQALVNTPFIRIRIVAFVHFTLIVNALLGHWAPSAYLFYNILFMVSLMWSIHSRESTDAIQCAAAIDFSSFFFDLILIVSFFPSTGGIWSVIFAVFNMIARPFSLILLHKELVDRGGDFVLVNVVTQPNNARTPRNYQDIDGSRPTPPQSNSAQSNISNLF</sequence>
<dbReference type="AlphaFoldDB" id="A0A9N9RTN0"/>
<dbReference type="PANTHER" id="PTHR16521">
    <property type="entry name" value="TYPE-1 ANGIOTENSIN II RECEPTOR-ASSOCIATED PROTEIN"/>
    <property type="match status" value="1"/>
</dbReference>
<evidence type="ECO:0000313" key="8">
    <source>
        <dbReference type="Proteomes" id="UP001153620"/>
    </source>
</evidence>
<reference evidence="7" key="1">
    <citation type="submission" date="2022-01" db="EMBL/GenBank/DDBJ databases">
        <authorList>
            <person name="King R."/>
        </authorList>
    </citation>
    <scope>NUCLEOTIDE SEQUENCE</scope>
</reference>
<evidence type="ECO:0000256" key="3">
    <source>
        <dbReference type="ARBA" id="ARBA00022989"/>
    </source>
</evidence>
<comment type="subcellular location">
    <subcellularLocation>
        <location evidence="1">Membrane</location>
        <topology evidence="1">Multi-pass membrane protein</topology>
    </subcellularLocation>
</comment>
<dbReference type="PANTHER" id="PTHR16521:SF3">
    <property type="entry name" value="TYPE-1 ANGIOTENSIN II RECEPTOR-ASSOCIATED PROTEIN"/>
    <property type="match status" value="1"/>
</dbReference>